<dbReference type="GO" id="GO:0005737">
    <property type="term" value="C:cytoplasm"/>
    <property type="evidence" value="ECO:0007669"/>
    <property type="project" value="UniProtKB-SubCell"/>
</dbReference>
<feature type="non-terminal residue" evidence="6">
    <location>
        <position position="1"/>
    </location>
</feature>
<dbReference type="EMBL" id="VWPV01032832">
    <property type="protein sequence ID" value="NWH67114.1"/>
    <property type="molecule type" value="Genomic_DNA"/>
</dbReference>
<dbReference type="InterPro" id="IPR052385">
    <property type="entry name" value="Obscurin/Obscurin-like_Reg"/>
</dbReference>
<dbReference type="AlphaFoldDB" id="A0A7K4JP99"/>
<dbReference type="PANTHER" id="PTHR35971:SF5">
    <property type="entry name" value="OBSCURIN LIKE CYTOSKELETAL ADAPTOR 1"/>
    <property type="match status" value="1"/>
</dbReference>
<gene>
    <name evidence="6" type="primary">Obscn_6</name>
    <name evidence="6" type="ORF">GEOCAL_R14093</name>
</gene>
<dbReference type="InterPro" id="IPR013098">
    <property type="entry name" value="Ig_I-set"/>
</dbReference>
<comment type="caution">
    <text evidence="6">The sequence shown here is derived from an EMBL/GenBank/DDBJ whole genome shotgun (WGS) entry which is preliminary data.</text>
</comment>
<dbReference type="PANTHER" id="PTHR35971">
    <property type="entry name" value="SI:DKEY-31G6.6"/>
    <property type="match status" value="1"/>
</dbReference>
<comment type="subcellular location">
    <subcellularLocation>
        <location evidence="1">Cytoplasm</location>
    </subcellularLocation>
</comment>
<dbReference type="OrthoDB" id="10072266at2759"/>
<dbReference type="Proteomes" id="UP000531151">
    <property type="component" value="Unassembled WGS sequence"/>
</dbReference>
<keyword evidence="7" id="KW-1185">Reference proteome</keyword>
<reference evidence="6 7" key="1">
    <citation type="submission" date="2019-09" db="EMBL/GenBank/DDBJ databases">
        <title>Bird 10,000 Genomes (B10K) Project - Family phase.</title>
        <authorList>
            <person name="Zhang G."/>
        </authorList>
    </citation>
    <scope>NUCLEOTIDE SEQUENCE [LARGE SCALE GENOMIC DNA]</scope>
    <source>
        <strain evidence="6">B10K-CU-031-07</strain>
        <tissue evidence="6">Muscle</tissue>
    </source>
</reference>
<dbReference type="CDD" id="cd00096">
    <property type="entry name" value="Ig"/>
    <property type="match status" value="1"/>
</dbReference>
<organism evidence="6 7">
    <name type="scientific">Geococcyx californianus</name>
    <name type="common">Greater roadrunner</name>
    <name type="synonym">Saurothera californiana</name>
    <dbReference type="NCBI Taxonomy" id="8947"/>
    <lineage>
        <taxon>Eukaryota</taxon>
        <taxon>Metazoa</taxon>
        <taxon>Chordata</taxon>
        <taxon>Craniata</taxon>
        <taxon>Vertebrata</taxon>
        <taxon>Euteleostomi</taxon>
        <taxon>Archelosauria</taxon>
        <taxon>Archosauria</taxon>
        <taxon>Dinosauria</taxon>
        <taxon>Saurischia</taxon>
        <taxon>Theropoda</taxon>
        <taxon>Coelurosauria</taxon>
        <taxon>Aves</taxon>
        <taxon>Neognathae</taxon>
        <taxon>Neoaves</taxon>
        <taxon>Otidimorphae</taxon>
        <taxon>Cuculiformes</taxon>
        <taxon>Neomorphidae</taxon>
        <taxon>Geococcyx</taxon>
    </lineage>
</organism>
<evidence type="ECO:0000259" key="5">
    <source>
        <dbReference type="PROSITE" id="PS50835"/>
    </source>
</evidence>
<evidence type="ECO:0000256" key="2">
    <source>
        <dbReference type="ARBA" id="ARBA00022490"/>
    </source>
</evidence>
<evidence type="ECO:0000256" key="4">
    <source>
        <dbReference type="ARBA" id="ARBA00023157"/>
    </source>
</evidence>
<evidence type="ECO:0000256" key="1">
    <source>
        <dbReference type="ARBA" id="ARBA00004496"/>
    </source>
</evidence>
<dbReference type="InterPro" id="IPR013783">
    <property type="entry name" value="Ig-like_fold"/>
</dbReference>
<keyword evidence="4" id="KW-1015">Disulfide bond</keyword>
<dbReference type="Pfam" id="PF07679">
    <property type="entry name" value="I-set"/>
    <property type="match status" value="1"/>
</dbReference>
<evidence type="ECO:0000256" key="3">
    <source>
        <dbReference type="ARBA" id="ARBA00022553"/>
    </source>
</evidence>
<dbReference type="InterPro" id="IPR007110">
    <property type="entry name" value="Ig-like_dom"/>
</dbReference>
<dbReference type="InterPro" id="IPR036179">
    <property type="entry name" value="Ig-like_dom_sf"/>
</dbReference>
<dbReference type="PROSITE" id="PS50835">
    <property type="entry name" value="IG_LIKE"/>
    <property type="match status" value="1"/>
</dbReference>
<evidence type="ECO:0000313" key="6">
    <source>
        <dbReference type="EMBL" id="NWH67114.1"/>
    </source>
</evidence>
<feature type="domain" description="Ig-like" evidence="5">
    <location>
        <begin position="25"/>
        <end position="92"/>
    </location>
</feature>
<keyword evidence="3" id="KW-0597">Phosphoprotein</keyword>
<keyword evidence="2" id="KW-0963">Cytoplasm</keyword>
<accession>A0A7K4JP99</accession>
<sequence>EDTGEYSCDTGDQETRASLNVKALPVLFKKELKDKEVEEGAAVKFQCELTKDNATVEWRKGTMELFPCAKYEIKLSGRTAELVIHNVEPEDA</sequence>
<proteinExistence type="predicted"/>
<feature type="non-terminal residue" evidence="6">
    <location>
        <position position="92"/>
    </location>
</feature>
<protein>
    <submittedName>
        <fullName evidence="6">OBSCN protein</fullName>
    </submittedName>
</protein>
<dbReference type="SUPFAM" id="SSF48726">
    <property type="entry name" value="Immunoglobulin"/>
    <property type="match status" value="1"/>
</dbReference>
<evidence type="ECO:0000313" key="7">
    <source>
        <dbReference type="Proteomes" id="UP000531151"/>
    </source>
</evidence>
<dbReference type="Gene3D" id="2.60.40.10">
    <property type="entry name" value="Immunoglobulins"/>
    <property type="match status" value="2"/>
</dbReference>
<name>A0A7K4JP99_GEOCA</name>